<accession>F4H4E0</accession>
<dbReference type="STRING" id="590998.Celf_2490"/>
<dbReference type="HOGENOM" id="CLU_005856_0_0_11"/>
<feature type="transmembrane region" description="Helical" evidence="1">
    <location>
        <begin position="1143"/>
        <end position="1162"/>
    </location>
</feature>
<feature type="transmembrane region" description="Helical" evidence="1">
    <location>
        <begin position="750"/>
        <end position="770"/>
    </location>
</feature>
<reference evidence="2 3" key="1">
    <citation type="submission" date="2011-04" db="EMBL/GenBank/DDBJ databases">
        <title>Complete sequence of Cellulomonas fimi ATCC 484.</title>
        <authorList>
            <consortium name="US DOE Joint Genome Institute"/>
            <person name="Lucas S."/>
            <person name="Han J."/>
            <person name="Lapidus A."/>
            <person name="Cheng J.-F."/>
            <person name="Goodwin L."/>
            <person name="Pitluck S."/>
            <person name="Peters L."/>
            <person name="Chertkov O."/>
            <person name="Detter J.C."/>
            <person name="Han C."/>
            <person name="Tapia R."/>
            <person name="Land M."/>
            <person name="Hauser L."/>
            <person name="Kyrpides N."/>
            <person name="Ivanova N."/>
            <person name="Ovchinnikova G."/>
            <person name="Pagani I."/>
            <person name="Mead D."/>
            <person name="Brumm P."/>
            <person name="Woyke T."/>
        </authorList>
    </citation>
    <scope>NUCLEOTIDE SEQUENCE [LARGE SCALE GENOMIC DNA]</scope>
    <source>
        <strain evidence="3">ATCC 484 / DSM 20113 / JCM 1341 / NBRC 15513 / NCIMB 8980 / NCTC 7547</strain>
    </source>
</reference>
<keyword evidence="1" id="KW-0812">Transmembrane</keyword>
<evidence type="ECO:0000313" key="3">
    <source>
        <dbReference type="Proteomes" id="UP000008460"/>
    </source>
</evidence>
<dbReference type="Gene3D" id="3.90.550.10">
    <property type="entry name" value="Spore Coat Polysaccharide Biosynthesis Protein SpsA, Chain A"/>
    <property type="match status" value="1"/>
</dbReference>
<keyword evidence="3" id="KW-1185">Reference proteome</keyword>
<sequence length="1169" mass="119036">MTETLPPVDLPTTTASIPVTTPVTAVVVTRGRTRYLEPTLAALAAQTRRPARVVLVDASDGEPLDGVLEAIFARHPGSPRPVLTAVRAPGARTFGHAVRAALADDASRPGGGPTPWLWLLHDDSAPAPDALAELVRAVGHARSVAVAGAKQRTWTDPERLLEVGLRTSPAGHRLTDVAPGELDQGQLDAREDVLGVGLAGALVRRDVWDELGGTDPALGPFGDGADLSRRARLAGHRVVVVPSAVVRHAQAGYLGLRGASAPDPRDLDGDGLDDAGDPRRSYAARRRAAVHQRLTGVALPVVPVVALVVLLTGLVRALVRLGAKQPGLAVAELRAPLGALLRPAAVVRARATARRTRRLPRRTLRPLQARWRDVWALDRDRRLTRAEARRVVRAPSELELRELAALATRRRATLGVLVAVLAVVTAVALGPLVGASAGGASLVGGALLGTGADLGGLWRSATSGWVPGGLGAAGPADPLLTVLLLPTAATGSAAVAVAVLLLGGVLLSGLGAWAAAGAATRSVGVRAWAAVVWAGAPALLLALGQGRLGPVVAHAVLPWVVLGVARAAGVQRVDQVLSGLVTARAADDDGDDDVDDVDQSGVDTPVRGVPTVPTQRVAPGVGAVPEDARLVGASDPTGSITAAAAAALAFAVVVAGAPALLVPGVLALLVVALGAPRRRGRLLLVPVPALVLAGPLLAEAAARGLGGWRVLLADPGLPLAVDPADPVARLLGLPSPADALVPAPLDGGLAVAWPLLPGAVLLLLALLALLRGRPVARAVRVAWVVAALGLASATVGATLVVALDGGRPAHGWAGPGLSLAWAGLLAAAVIGVDRFRARLGAASFGWRQPVAAVLTLVAVLAPTVWLAGWAWQARAGDAVTVRALERAVVPAVGQQAQLSPLASRVLALEVAAGGDPVVGWQLLRDDGPRLDDVGATPATRSVDGDLETPLAAGRDEATAEVDALAARLASGSGGDVAGELAGLAVAAVLVPSLPEADDAGTARAARAQRDDLVGRLDSTPGLERVTQTPAGTLWRVRATAPAGAVPPVVVPSWARLVPVGADVTDPAVPAVAVESTDRAVDTTVAAADGPRTLVLAERADARWRAWLDGAPLRSVDVGWRQAFEVPADGGELVVRVDAPDRTAWLVAQGLVLLVTGLLALPVRRRRGRS</sequence>
<dbReference type="AlphaFoldDB" id="F4H4E0"/>
<keyword evidence="1" id="KW-0472">Membrane</keyword>
<dbReference type="RefSeq" id="WP_013771642.1">
    <property type="nucleotide sequence ID" value="NC_015514.1"/>
</dbReference>
<organism evidence="2 3">
    <name type="scientific">Cellulomonas fimi (strain ATCC 484 / DSM 20113 / JCM 1341 / CCUG 24087 / LMG 16345 / NBRC 15513 / NCIMB 8980 / NCTC 7547 / NRS-133)</name>
    <dbReference type="NCBI Taxonomy" id="590998"/>
    <lineage>
        <taxon>Bacteria</taxon>
        <taxon>Bacillati</taxon>
        <taxon>Actinomycetota</taxon>
        <taxon>Actinomycetes</taxon>
        <taxon>Micrococcales</taxon>
        <taxon>Cellulomonadaceae</taxon>
        <taxon>Cellulomonas</taxon>
    </lineage>
</organism>
<dbReference type="PANTHER" id="PTHR43685">
    <property type="entry name" value="GLYCOSYLTRANSFERASE"/>
    <property type="match status" value="1"/>
</dbReference>
<protein>
    <submittedName>
        <fullName evidence="2">Glycosyl transferase family 2</fullName>
    </submittedName>
</protein>
<dbReference type="PANTHER" id="PTHR43685:SF3">
    <property type="entry name" value="SLR2126 PROTEIN"/>
    <property type="match status" value="1"/>
</dbReference>
<feature type="transmembrane region" description="Helical" evidence="1">
    <location>
        <begin position="782"/>
        <end position="803"/>
    </location>
</feature>
<feature type="transmembrane region" description="Helical" evidence="1">
    <location>
        <begin position="642"/>
        <end position="675"/>
    </location>
</feature>
<feature type="transmembrane region" description="Helical" evidence="1">
    <location>
        <begin position="297"/>
        <end position="319"/>
    </location>
</feature>
<proteinExistence type="predicted"/>
<feature type="transmembrane region" description="Helical" evidence="1">
    <location>
        <begin position="682"/>
        <end position="702"/>
    </location>
</feature>
<feature type="transmembrane region" description="Helical" evidence="1">
    <location>
        <begin position="412"/>
        <end position="433"/>
    </location>
</feature>
<name>F4H4E0_CELFA</name>
<feature type="transmembrane region" description="Helical" evidence="1">
    <location>
        <begin position="493"/>
        <end position="516"/>
    </location>
</feature>
<feature type="transmembrane region" description="Helical" evidence="1">
    <location>
        <begin position="850"/>
        <end position="871"/>
    </location>
</feature>
<dbReference type="Proteomes" id="UP000008460">
    <property type="component" value="Chromosome"/>
</dbReference>
<keyword evidence="2" id="KW-0808">Transferase</keyword>
<feature type="transmembrane region" description="Helical" evidence="1">
    <location>
        <begin position="809"/>
        <end position="830"/>
    </location>
</feature>
<gene>
    <name evidence="2" type="ordered locus">Celf_2490</name>
</gene>
<dbReference type="InterPro" id="IPR029044">
    <property type="entry name" value="Nucleotide-diphossugar_trans"/>
</dbReference>
<evidence type="ECO:0000256" key="1">
    <source>
        <dbReference type="SAM" id="Phobius"/>
    </source>
</evidence>
<dbReference type="SUPFAM" id="SSF53448">
    <property type="entry name" value="Nucleotide-diphospho-sugar transferases"/>
    <property type="match status" value="1"/>
</dbReference>
<dbReference type="EMBL" id="CP002666">
    <property type="protein sequence ID" value="AEE46616.1"/>
    <property type="molecule type" value="Genomic_DNA"/>
</dbReference>
<evidence type="ECO:0000313" key="2">
    <source>
        <dbReference type="EMBL" id="AEE46616.1"/>
    </source>
</evidence>
<dbReference type="eggNOG" id="COG1216">
    <property type="taxonomic scope" value="Bacteria"/>
</dbReference>
<keyword evidence="1" id="KW-1133">Transmembrane helix</keyword>
<dbReference type="KEGG" id="cfi:Celf_2490"/>
<dbReference type="InterPro" id="IPR050834">
    <property type="entry name" value="Glycosyltransf_2"/>
</dbReference>
<dbReference type="GO" id="GO:0016740">
    <property type="term" value="F:transferase activity"/>
    <property type="evidence" value="ECO:0007669"/>
    <property type="project" value="UniProtKB-KW"/>
</dbReference>
<feature type="transmembrane region" description="Helical" evidence="1">
    <location>
        <begin position="523"/>
        <end position="543"/>
    </location>
</feature>
<dbReference type="Pfam" id="PF13641">
    <property type="entry name" value="Glyco_tranf_2_3"/>
    <property type="match status" value="1"/>
</dbReference>